<dbReference type="GO" id="GO:0035861">
    <property type="term" value="C:site of double-strand break"/>
    <property type="evidence" value="ECO:0007669"/>
    <property type="project" value="TreeGrafter"/>
</dbReference>
<name>F4RYW7_MELLP</name>
<dbReference type="InParanoid" id="F4RYW7"/>
<dbReference type="Gene3D" id="1.10.10.10">
    <property type="entry name" value="Winged helix-like DNA-binding domain superfamily/Winged helix DNA-binding domain"/>
    <property type="match status" value="1"/>
</dbReference>
<dbReference type="InterPro" id="IPR014892">
    <property type="entry name" value="RPA_C"/>
</dbReference>
<dbReference type="InterPro" id="IPR040260">
    <property type="entry name" value="RFA2-like"/>
</dbReference>
<dbReference type="KEGG" id="mlr:MELLADRAFT_44876"/>
<keyword evidence="3" id="KW-0235">DNA replication</keyword>
<dbReference type="InterPro" id="IPR036390">
    <property type="entry name" value="WH_DNA-bd_sf"/>
</dbReference>
<dbReference type="SUPFAM" id="SSF50249">
    <property type="entry name" value="Nucleic acid-binding proteins"/>
    <property type="match status" value="1"/>
</dbReference>
<dbReference type="RefSeq" id="XP_007414306.1">
    <property type="nucleotide sequence ID" value="XM_007414244.1"/>
</dbReference>
<keyword evidence="4" id="KW-0238">DNA-binding</keyword>
<dbReference type="SUPFAM" id="SSF46785">
    <property type="entry name" value="Winged helix' DNA-binding domain"/>
    <property type="match status" value="1"/>
</dbReference>
<gene>
    <name evidence="8" type="ORF">MELLADRAFT_44876</name>
</gene>
<evidence type="ECO:0000256" key="2">
    <source>
        <dbReference type="ARBA" id="ARBA00007815"/>
    </source>
</evidence>
<dbReference type="PIRSF" id="PIRSF036949">
    <property type="entry name" value="RPA32"/>
    <property type="match status" value="1"/>
</dbReference>
<keyword evidence="5" id="KW-0539">Nucleus</keyword>
<dbReference type="GO" id="GO:0003697">
    <property type="term" value="F:single-stranded DNA binding"/>
    <property type="evidence" value="ECO:0007669"/>
    <property type="project" value="TreeGrafter"/>
</dbReference>
<dbReference type="Proteomes" id="UP000001072">
    <property type="component" value="Unassembled WGS sequence"/>
</dbReference>
<dbReference type="Pfam" id="PF08784">
    <property type="entry name" value="RPA_C"/>
    <property type="match status" value="1"/>
</dbReference>
<dbReference type="GO" id="GO:0005662">
    <property type="term" value="C:DNA replication factor A complex"/>
    <property type="evidence" value="ECO:0007669"/>
    <property type="project" value="TreeGrafter"/>
</dbReference>
<dbReference type="AlphaFoldDB" id="F4RYW7"/>
<dbReference type="CDD" id="cd04478">
    <property type="entry name" value="RPA2_DBD_D"/>
    <property type="match status" value="1"/>
</dbReference>
<organism evidence="9">
    <name type="scientific">Melampsora larici-populina (strain 98AG31 / pathotype 3-4-7)</name>
    <name type="common">Poplar leaf rust fungus</name>
    <dbReference type="NCBI Taxonomy" id="747676"/>
    <lineage>
        <taxon>Eukaryota</taxon>
        <taxon>Fungi</taxon>
        <taxon>Dikarya</taxon>
        <taxon>Basidiomycota</taxon>
        <taxon>Pucciniomycotina</taxon>
        <taxon>Pucciniomycetes</taxon>
        <taxon>Pucciniales</taxon>
        <taxon>Melampsoraceae</taxon>
        <taxon>Melampsora</taxon>
    </lineage>
</organism>
<dbReference type="GO" id="GO:0000724">
    <property type="term" value="P:double-strand break repair via homologous recombination"/>
    <property type="evidence" value="ECO:0007669"/>
    <property type="project" value="TreeGrafter"/>
</dbReference>
<protein>
    <recommendedName>
        <fullName evidence="7">Replication protein A C-terminal domain-containing protein</fullName>
    </recommendedName>
</protein>
<dbReference type="OrthoDB" id="25571at2759"/>
<evidence type="ECO:0000313" key="9">
    <source>
        <dbReference type="Proteomes" id="UP000001072"/>
    </source>
</evidence>
<dbReference type="GO" id="GO:0006289">
    <property type="term" value="P:nucleotide-excision repair"/>
    <property type="evidence" value="ECO:0007669"/>
    <property type="project" value="TreeGrafter"/>
</dbReference>
<sequence length="256" mass="28224">MASYGYDGGGFLQGSQSNTQSPGGGKAKAESTLRPVTIKQAMEAHFPHSDASAYIQDVEVAHVSFCAIVREIARHDSNVLFRMEDGTGTVEARKWRESNDGETEGLDPETGVQERDWVRVVGKINNFNSKRYVNASRITKITDFNQINYHYLDAMRVTLEYDRGSSGGNYMAIDHTNGGASNVVKPSDQHKNLPPKQAKIMSYLESQELPEAGMHLEDIAHSCAMTLEDVTDATNQLIAAGELFTTSDDNYVRPTN</sequence>
<dbReference type="EMBL" id="GL883131">
    <property type="protein sequence ID" value="EGG02321.1"/>
    <property type="molecule type" value="Genomic_DNA"/>
</dbReference>
<dbReference type="HOGENOM" id="CLU_051033_0_1_1"/>
<evidence type="ECO:0000256" key="5">
    <source>
        <dbReference type="ARBA" id="ARBA00023242"/>
    </source>
</evidence>
<feature type="compositionally biased region" description="Gly residues" evidence="6">
    <location>
        <begin position="1"/>
        <end position="12"/>
    </location>
</feature>
<dbReference type="GO" id="GO:0000781">
    <property type="term" value="C:chromosome, telomeric region"/>
    <property type="evidence" value="ECO:0007669"/>
    <property type="project" value="TreeGrafter"/>
</dbReference>
<comment type="similarity">
    <text evidence="2">Belongs to the replication factor A protein 2 family.</text>
</comment>
<dbReference type="Gene3D" id="2.40.50.140">
    <property type="entry name" value="Nucleic acid-binding proteins"/>
    <property type="match status" value="1"/>
</dbReference>
<dbReference type="InterPro" id="IPR014646">
    <property type="entry name" value="Rfa2/RPA32"/>
</dbReference>
<evidence type="ECO:0000256" key="6">
    <source>
        <dbReference type="SAM" id="MobiDB-lite"/>
    </source>
</evidence>
<dbReference type="GeneID" id="18928206"/>
<dbReference type="GO" id="GO:0006260">
    <property type="term" value="P:DNA replication"/>
    <property type="evidence" value="ECO:0007669"/>
    <property type="project" value="UniProtKB-KW"/>
</dbReference>
<dbReference type="eggNOG" id="KOG3108">
    <property type="taxonomic scope" value="Eukaryota"/>
</dbReference>
<proteinExistence type="inferred from homology"/>
<dbReference type="PANTHER" id="PTHR13989:SF16">
    <property type="entry name" value="REPLICATION PROTEIN A2"/>
    <property type="match status" value="1"/>
</dbReference>
<evidence type="ECO:0000256" key="3">
    <source>
        <dbReference type="ARBA" id="ARBA00022705"/>
    </source>
</evidence>
<evidence type="ECO:0000259" key="7">
    <source>
        <dbReference type="Pfam" id="PF08784"/>
    </source>
</evidence>
<comment type="subcellular location">
    <subcellularLocation>
        <location evidence="1">Nucleus</location>
    </subcellularLocation>
</comment>
<evidence type="ECO:0000256" key="4">
    <source>
        <dbReference type="ARBA" id="ARBA00023125"/>
    </source>
</evidence>
<dbReference type="InterPro" id="IPR012340">
    <property type="entry name" value="NA-bd_OB-fold"/>
</dbReference>
<reference evidence="9" key="1">
    <citation type="journal article" date="2011" name="Proc. Natl. Acad. Sci. U.S.A.">
        <title>Obligate biotrophy features unraveled by the genomic analysis of rust fungi.</title>
        <authorList>
            <person name="Duplessis S."/>
            <person name="Cuomo C.A."/>
            <person name="Lin Y.-C."/>
            <person name="Aerts A."/>
            <person name="Tisserant E."/>
            <person name="Veneault-Fourrey C."/>
            <person name="Joly D.L."/>
            <person name="Hacquard S."/>
            <person name="Amselem J."/>
            <person name="Cantarel B.L."/>
            <person name="Chiu R."/>
            <person name="Coutinho P.M."/>
            <person name="Feau N."/>
            <person name="Field M."/>
            <person name="Frey P."/>
            <person name="Gelhaye E."/>
            <person name="Goldberg J."/>
            <person name="Grabherr M.G."/>
            <person name="Kodira C.D."/>
            <person name="Kohler A."/>
            <person name="Kuees U."/>
            <person name="Lindquist E.A."/>
            <person name="Lucas S.M."/>
            <person name="Mago R."/>
            <person name="Mauceli E."/>
            <person name="Morin E."/>
            <person name="Murat C."/>
            <person name="Pangilinan J.L."/>
            <person name="Park R."/>
            <person name="Pearson M."/>
            <person name="Quesneville H."/>
            <person name="Rouhier N."/>
            <person name="Sakthikumar S."/>
            <person name="Salamov A.A."/>
            <person name="Schmutz J."/>
            <person name="Selles B."/>
            <person name="Shapiro H."/>
            <person name="Tanguay P."/>
            <person name="Tuskan G.A."/>
            <person name="Henrissat B."/>
            <person name="Van de Peer Y."/>
            <person name="Rouze P."/>
            <person name="Ellis J.G."/>
            <person name="Dodds P.N."/>
            <person name="Schein J.E."/>
            <person name="Zhong S."/>
            <person name="Hamelin R.C."/>
            <person name="Grigoriev I.V."/>
            <person name="Szabo L.J."/>
            <person name="Martin F."/>
        </authorList>
    </citation>
    <scope>NUCLEOTIDE SEQUENCE [LARGE SCALE GENOMIC DNA]</scope>
    <source>
        <strain evidence="9">98AG31 / pathotype 3-4-7</strain>
    </source>
</reference>
<feature type="domain" description="Replication protein A C-terminal" evidence="7">
    <location>
        <begin position="177"/>
        <end position="250"/>
    </location>
</feature>
<dbReference type="STRING" id="747676.F4RYW7"/>
<evidence type="ECO:0000313" key="8">
    <source>
        <dbReference type="EMBL" id="EGG02321.1"/>
    </source>
</evidence>
<dbReference type="InterPro" id="IPR036388">
    <property type="entry name" value="WH-like_DNA-bd_sf"/>
</dbReference>
<dbReference type="VEuPathDB" id="FungiDB:MELLADRAFT_44876"/>
<evidence type="ECO:0000256" key="1">
    <source>
        <dbReference type="ARBA" id="ARBA00004123"/>
    </source>
</evidence>
<keyword evidence="9" id="KW-1185">Reference proteome</keyword>
<dbReference type="FunCoup" id="F4RYW7">
    <property type="interactions" value="472"/>
</dbReference>
<accession>F4RYW7</accession>
<dbReference type="PANTHER" id="PTHR13989">
    <property type="entry name" value="REPLICATION PROTEIN A-RELATED"/>
    <property type="match status" value="1"/>
</dbReference>
<feature type="region of interest" description="Disordered" evidence="6">
    <location>
        <begin position="1"/>
        <end position="31"/>
    </location>
</feature>